<dbReference type="InterPro" id="IPR002023">
    <property type="entry name" value="NuoE-like"/>
</dbReference>
<dbReference type="PANTHER" id="PTHR10371">
    <property type="entry name" value="NADH DEHYDROGENASE UBIQUINONE FLAVOPROTEIN 2, MITOCHONDRIAL"/>
    <property type="match status" value="1"/>
</dbReference>
<keyword evidence="2 7" id="KW-0001">2Fe-2S</keyword>
<dbReference type="GO" id="GO:0051537">
    <property type="term" value="F:2 iron, 2 sulfur cluster binding"/>
    <property type="evidence" value="ECO:0007669"/>
    <property type="project" value="UniProtKB-KW"/>
</dbReference>
<feature type="binding site" evidence="7">
    <location>
        <position position="163"/>
    </location>
    <ligand>
        <name>[2Fe-2S] cluster</name>
        <dbReference type="ChEBI" id="CHEBI:190135"/>
    </ligand>
</feature>
<feature type="binding site" evidence="7">
    <location>
        <position position="168"/>
    </location>
    <ligand>
        <name>[2Fe-2S] cluster</name>
        <dbReference type="ChEBI" id="CHEBI:190135"/>
    </ligand>
</feature>
<evidence type="ECO:0000256" key="2">
    <source>
        <dbReference type="ARBA" id="ARBA00022714"/>
    </source>
</evidence>
<evidence type="ECO:0000256" key="8">
    <source>
        <dbReference type="SAM" id="MobiDB-lite"/>
    </source>
</evidence>
<comment type="cofactor">
    <cofactor evidence="6">
        <name>[2Fe-2S] cluster</name>
        <dbReference type="ChEBI" id="CHEBI:190135"/>
    </cofactor>
</comment>
<evidence type="ECO:0000313" key="10">
    <source>
        <dbReference type="Proteomes" id="UP001515480"/>
    </source>
</evidence>
<dbReference type="FunFam" id="3.40.30.10:FF:000022">
    <property type="entry name" value="NADH dehydrogenase flavoprotein 2, mitochondrial"/>
    <property type="match status" value="1"/>
</dbReference>
<proteinExistence type="inferred from homology"/>
<dbReference type="Gene3D" id="3.40.30.10">
    <property type="entry name" value="Glutaredoxin"/>
    <property type="match status" value="1"/>
</dbReference>
<organism evidence="9 10">
    <name type="scientific">Prymnesium parvum</name>
    <name type="common">Toxic golden alga</name>
    <dbReference type="NCBI Taxonomy" id="97485"/>
    <lineage>
        <taxon>Eukaryota</taxon>
        <taxon>Haptista</taxon>
        <taxon>Haptophyta</taxon>
        <taxon>Prymnesiophyceae</taxon>
        <taxon>Prymnesiales</taxon>
        <taxon>Prymnesiaceae</taxon>
        <taxon>Prymnesium</taxon>
    </lineage>
</organism>
<dbReference type="Gene3D" id="1.10.10.1590">
    <property type="entry name" value="NADH-quinone oxidoreductase subunit E"/>
    <property type="match status" value="1"/>
</dbReference>
<feature type="region of interest" description="Disordered" evidence="8">
    <location>
        <begin position="247"/>
        <end position="280"/>
    </location>
</feature>
<keyword evidence="5 7" id="KW-0411">Iron-sulfur</keyword>
<feature type="binding site" evidence="7">
    <location>
        <position position="208"/>
    </location>
    <ligand>
        <name>[2Fe-2S] cluster</name>
        <dbReference type="ChEBI" id="CHEBI:190135"/>
    </ligand>
</feature>
<evidence type="ECO:0000313" key="9">
    <source>
        <dbReference type="EMBL" id="KAL1525629.1"/>
    </source>
</evidence>
<evidence type="ECO:0000256" key="6">
    <source>
        <dbReference type="ARBA" id="ARBA00034078"/>
    </source>
</evidence>
<sequence length="280" mass="30734">MLRRLAHSAVRLPALAQQRTTLQWVAGIRTTSARLAGGFIHVESPENSVHDTFTFDAESEKEIAFTLAKYPDTKQGKQSAIMPLLWIVQQQLDKAHATIKYKQADENATPFPKSQGGGGWVPLAAMHAIADRLGCSHMDVYEVATFFTMYNRNKLGKFHIQLCATTPCMVCGAYDIMHTIESHLGIHVGETSKCGTWTLTEVECLGACVNAPMIQINDMFFEDLTPENTVKLLDDLAAGREVVVGPQNGRKHSLGPMGRTSLTEPPSGPYCRDLSSLKSS</sequence>
<comment type="cofactor">
    <cofactor evidence="7">
        <name>[2Fe-2S] cluster</name>
        <dbReference type="ChEBI" id="CHEBI:190135"/>
    </cofactor>
    <text evidence="7">Binds 1 [2Fe-2S] cluster.</text>
</comment>
<dbReference type="GO" id="GO:0046872">
    <property type="term" value="F:metal ion binding"/>
    <property type="evidence" value="ECO:0007669"/>
    <property type="project" value="UniProtKB-KW"/>
</dbReference>
<comment type="caution">
    <text evidence="9">The sequence shown here is derived from an EMBL/GenBank/DDBJ whole genome shotgun (WGS) entry which is preliminary data.</text>
</comment>
<dbReference type="PANTHER" id="PTHR10371:SF3">
    <property type="entry name" value="NADH DEHYDROGENASE [UBIQUINONE] FLAVOPROTEIN 2, MITOCHONDRIAL"/>
    <property type="match status" value="1"/>
</dbReference>
<evidence type="ECO:0000256" key="4">
    <source>
        <dbReference type="ARBA" id="ARBA00023004"/>
    </source>
</evidence>
<name>A0AB34JTT0_PRYPA</name>
<dbReference type="AlphaFoldDB" id="A0AB34JTT0"/>
<protein>
    <recommendedName>
        <fullName evidence="11">NADH dehydrogenase [ubiquinone] flavoprotein 2, mitochondrial</fullName>
    </recommendedName>
</protein>
<comment type="similarity">
    <text evidence="1">Belongs to the complex I 24 kDa subunit family.</text>
</comment>
<dbReference type="EMBL" id="JBGBPQ010000004">
    <property type="protein sequence ID" value="KAL1525629.1"/>
    <property type="molecule type" value="Genomic_DNA"/>
</dbReference>
<evidence type="ECO:0000256" key="5">
    <source>
        <dbReference type="ARBA" id="ARBA00023014"/>
    </source>
</evidence>
<keyword evidence="4 7" id="KW-0408">Iron</keyword>
<evidence type="ECO:0000256" key="1">
    <source>
        <dbReference type="ARBA" id="ARBA00010643"/>
    </source>
</evidence>
<evidence type="ECO:0000256" key="7">
    <source>
        <dbReference type="PIRSR" id="PIRSR000216-1"/>
    </source>
</evidence>
<dbReference type="CDD" id="cd03064">
    <property type="entry name" value="TRX_Fd_NuoE"/>
    <property type="match status" value="1"/>
</dbReference>
<evidence type="ECO:0008006" key="11">
    <source>
        <dbReference type="Google" id="ProtNLM"/>
    </source>
</evidence>
<keyword evidence="10" id="KW-1185">Reference proteome</keyword>
<dbReference type="Proteomes" id="UP001515480">
    <property type="component" value="Unassembled WGS sequence"/>
</dbReference>
<dbReference type="InterPro" id="IPR041921">
    <property type="entry name" value="NuoE_N"/>
</dbReference>
<gene>
    <name evidence="9" type="ORF">AB1Y20_020482</name>
</gene>
<dbReference type="Pfam" id="PF01257">
    <property type="entry name" value="2Fe-2S_thioredx"/>
    <property type="match status" value="1"/>
</dbReference>
<dbReference type="InterPro" id="IPR036249">
    <property type="entry name" value="Thioredoxin-like_sf"/>
</dbReference>
<keyword evidence="3 7" id="KW-0479">Metal-binding</keyword>
<dbReference type="SUPFAM" id="SSF52833">
    <property type="entry name" value="Thioredoxin-like"/>
    <property type="match status" value="1"/>
</dbReference>
<dbReference type="InterPro" id="IPR042128">
    <property type="entry name" value="NuoE_dom"/>
</dbReference>
<evidence type="ECO:0000256" key="3">
    <source>
        <dbReference type="ARBA" id="ARBA00022723"/>
    </source>
</evidence>
<feature type="binding site" evidence="7">
    <location>
        <position position="204"/>
    </location>
    <ligand>
        <name>[2Fe-2S] cluster</name>
        <dbReference type="ChEBI" id="CHEBI:190135"/>
    </ligand>
</feature>
<dbReference type="PIRSF" id="PIRSF000216">
    <property type="entry name" value="NADH_DH_24kDa"/>
    <property type="match status" value="1"/>
</dbReference>
<accession>A0AB34JTT0</accession>
<reference evidence="9 10" key="1">
    <citation type="journal article" date="2024" name="Science">
        <title>Giant polyketide synthase enzymes in the biosynthesis of giant marine polyether toxins.</title>
        <authorList>
            <person name="Fallon T.R."/>
            <person name="Shende V.V."/>
            <person name="Wierzbicki I.H."/>
            <person name="Pendleton A.L."/>
            <person name="Watervoot N.F."/>
            <person name="Auber R.P."/>
            <person name="Gonzalez D.J."/>
            <person name="Wisecaver J.H."/>
            <person name="Moore B.S."/>
        </authorList>
    </citation>
    <scope>NUCLEOTIDE SEQUENCE [LARGE SCALE GENOMIC DNA]</scope>
    <source>
        <strain evidence="9 10">12B1</strain>
    </source>
</reference>
<dbReference type="GO" id="GO:0003954">
    <property type="term" value="F:NADH dehydrogenase activity"/>
    <property type="evidence" value="ECO:0007669"/>
    <property type="project" value="TreeGrafter"/>
</dbReference>